<evidence type="ECO:0000313" key="1">
    <source>
        <dbReference type="EMBL" id="KAK1847148.1"/>
    </source>
</evidence>
<name>A0AAD9AFC5_9PEZI</name>
<dbReference type="Proteomes" id="UP001243330">
    <property type="component" value="Unassembled WGS sequence"/>
</dbReference>
<gene>
    <name evidence="1" type="ORF">CCHR01_10193</name>
</gene>
<proteinExistence type="predicted"/>
<sequence>MIRRISWPTGCKFRLTLGSHQPINN</sequence>
<dbReference type="EMBL" id="JAQOWY010000211">
    <property type="protein sequence ID" value="KAK1847148.1"/>
    <property type="molecule type" value="Genomic_DNA"/>
</dbReference>
<comment type="caution">
    <text evidence="1">The sequence shown here is derived from an EMBL/GenBank/DDBJ whole genome shotgun (WGS) entry which is preliminary data.</text>
</comment>
<reference evidence="1" key="1">
    <citation type="submission" date="2023-01" db="EMBL/GenBank/DDBJ databases">
        <title>Colletotrichum chrysophilum M932 genome sequence.</title>
        <authorList>
            <person name="Baroncelli R."/>
        </authorList>
    </citation>
    <scope>NUCLEOTIDE SEQUENCE</scope>
    <source>
        <strain evidence="1">M932</strain>
    </source>
</reference>
<dbReference type="AlphaFoldDB" id="A0AAD9AFC5"/>
<keyword evidence="2" id="KW-1185">Reference proteome</keyword>
<accession>A0AAD9AFC5</accession>
<organism evidence="1 2">
    <name type="scientific">Colletotrichum chrysophilum</name>
    <dbReference type="NCBI Taxonomy" id="1836956"/>
    <lineage>
        <taxon>Eukaryota</taxon>
        <taxon>Fungi</taxon>
        <taxon>Dikarya</taxon>
        <taxon>Ascomycota</taxon>
        <taxon>Pezizomycotina</taxon>
        <taxon>Sordariomycetes</taxon>
        <taxon>Hypocreomycetidae</taxon>
        <taxon>Glomerellales</taxon>
        <taxon>Glomerellaceae</taxon>
        <taxon>Colletotrichum</taxon>
        <taxon>Colletotrichum gloeosporioides species complex</taxon>
    </lineage>
</organism>
<evidence type="ECO:0000313" key="2">
    <source>
        <dbReference type="Proteomes" id="UP001243330"/>
    </source>
</evidence>
<protein>
    <submittedName>
        <fullName evidence="1">Uncharacterized protein</fullName>
    </submittedName>
</protein>